<dbReference type="EMBL" id="FMWB01000003">
    <property type="protein sequence ID" value="SCZ28733.1"/>
    <property type="molecule type" value="Genomic_DNA"/>
</dbReference>
<comment type="caution">
    <text evidence="3">The sequence shown here is derived from an EMBL/GenBank/DDBJ whole genome shotgun (WGS) entry which is preliminary data.</text>
</comment>
<dbReference type="RefSeq" id="WP_143008499.1">
    <property type="nucleotide sequence ID" value="NZ_FMWB01000003.1"/>
</dbReference>
<dbReference type="AlphaFoldDB" id="A0A1G5MUH0"/>
<gene>
    <name evidence="3" type="ORF">SAMN05216279_103114</name>
</gene>
<proteinExistence type="predicted"/>
<sequence>MNNLVMAEVVLRAETASNEALASSLSMSPSDHLLAALARQTEAMLELAESNRQLAESNREMVDYLAEQQADGDDGQATRRDLAGRPI</sequence>
<dbReference type="OrthoDB" id="7031895at2"/>
<evidence type="ECO:0000256" key="2">
    <source>
        <dbReference type="SAM" id="MobiDB-lite"/>
    </source>
</evidence>
<reference evidence="4" key="1">
    <citation type="submission" date="2016-10" db="EMBL/GenBank/DDBJ databases">
        <authorList>
            <person name="de Groot N.N."/>
        </authorList>
    </citation>
    <scope>NUCLEOTIDE SEQUENCE [LARGE SCALE GENOMIC DNA]</scope>
    <source>
        <strain evidence="4">DSM 15758</strain>
    </source>
</reference>
<evidence type="ECO:0000313" key="4">
    <source>
        <dbReference type="Proteomes" id="UP000183046"/>
    </source>
</evidence>
<feature type="region of interest" description="Disordered" evidence="2">
    <location>
        <begin position="67"/>
        <end position="87"/>
    </location>
</feature>
<accession>A0A1G5MUH0</accession>
<feature type="coiled-coil region" evidence="1">
    <location>
        <begin position="38"/>
        <end position="67"/>
    </location>
</feature>
<feature type="compositionally biased region" description="Basic and acidic residues" evidence="2">
    <location>
        <begin position="76"/>
        <end position="87"/>
    </location>
</feature>
<protein>
    <submittedName>
        <fullName evidence="3">Uncharacterized protein</fullName>
    </submittedName>
</protein>
<dbReference type="Proteomes" id="UP000183046">
    <property type="component" value="Unassembled WGS sequence"/>
</dbReference>
<evidence type="ECO:0000256" key="1">
    <source>
        <dbReference type="SAM" id="Coils"/>
    </source>
</evidence>
<name>A0A1G5MUH0_9PSED</name>
<keyword evidence="1" id="KW-0175">Coiled coil</keyword>
<organism evidence="3 4">
    <name type="scientific">Pseudomonas oryzihabitans</name>
    <dbReference type="NCBI Taxonomy" id="47885"/>
    <lineage>
        <taxon>Bacteria</taxon>
        <taxon>Pseudomonadati</taxon>
        <taxon>Pseudomonadota</taxon>
        <taxon>Gammaproteobacteria</taxon>
        <taxon>Pseudomonadales</taxon>
        <taxon>Pseudomonadaceae</taxon>
        <taxon>Pseudomonas</taxon>
    </lineage>
</organism>
<evidence type="ECO:0000313" key="3">
    <source>
        <dbReference type="EMBL" id="SCZ28733.1"/>
    </source>
</evidence>